<organism evidence="9 10">
    <name type="scientific">Candolleomyces aberdarensis</name>
    <dbReference type="NCBI Taxonomy" id="2316362"/>
    <lineage>
        <taxon>Eukaryota</taxon>
        <taxon>Fungi</taxon>
        <taxon>Dikarya</taxon>
        <taxon>Basidiomycota</taxon>
        <taxon>Agaricomycotina</taxon>
        <taxon>Agaricomycetes</taxon>
        <taxon>Agaricomycetidae</taxon>
        <taxon>Agaricales</taxon>
        <taxon>Agaricineae</taxon>
        <taxon>Psathyrellaceae</taxon>
        <taxon>Candolleomyces</taxon>
    </lineage>
</organism>
<dbReference type="Gene3D" id="1.20.1250.20">
    <property type="entry name" value="MFS general substrate transporter like domains"/>
    <property type="match status" value="2"/>
</dbReference>
<feature type="transmembrane region" description="Helical" evidence="7">
    <location>
        <begin position="496"/>
        <end position="519"/>
    </location>
</feature>
<feature type="transmembrane region" description="Helical" evidence="7">
    <location>
        <begin position="430"/>
        <end position="451"/>
    </location>
</feature>
<evidence type="ECO:0000256" key="3">
    <source>
        <dbReference type="ARBA" id="ARBA00022692"/>
    </source>
</evidence>
<gene>
    <name evidence="9" type="ORF">EST38_g4015</name>
</gene>
<feature type="transmembrane region" description="Helical" evidence="7">
    <location>
        <begin position="134"/>
        <end position="155"/>
    </location>
</feature>
<feature type="compositionally biased region" description="Basic and acidic residues" evidence="6">
    <location>
        <begin position="607"/>
        <end position="619"/>
    </location>
</feature>
<evidence type="ECO:0000259" key="8">
    <source>
        <dbReference type="PROSITE" id="PS50850"/>
    </source>
</evidence>
<feature type="transmembrane region" description="Helical" evidence="7">
    <location>
        <begin position="103"/>
        <end position="122"/>
    </location>
</feature>
<dbReference type="PROSITE" id="PS50850">
    <property type="entry name" value="MFS"/>
    <property type="match status" value="1"/>
</dbReference>
<feature type="transmembrane region" description="Helical" evidence="7">
    <location>
        <begin position="66"/>
        <end position="91"/>
    </location>
</feature>
<evidence type="ECO:0000256" key="2">
    <source>
        <dbReference type="ARBA" id="ARBA00022448"/>
    </source>
</evidence>
<keyword evidence="10" id="KW-1185">Reference proteome</keyword>
<feature type="transmembrane region" description="Helical" evidence="7">
    <location>
        <begin position="213"/>
        <end position="236"/>
    </location>
</feature>
<sequence length="619" mass="66437">MNSSTDSRAGEKPLPHGEITEVEEGQQTVVGSKASSTIEKLDSPVATASSASPPTKTASSALQSTLVVAAVTTAMIVNVANATVISISLPTIGREWGLEEAELQWPVSAYPLSAGCLLLVFGRIADLYGRKKTFVWGSLFLMILTLGCGFANSAYQPPPPFPTTTLTPNPNSTIDVLTLDILRGVQGIGSAATIPASLGILAHHFPPSRARSFAFATFSAGAPIGGIFGTAFGGILTEYTSKTWRSGLWLMAGVTALSAIMGMVSVKPDSQDELPQDKRIDWLGSFLVTAGLVLIVFVLSQGELAPKRWETPYIIALLITGAILLVLFIFWEHYLEKIQDDPNAPVSRWTPPPIMRVSLWKRADGKYAAMMIIAFVNWCSFLAWTFWAQLYYQNYLRLSAIDTVLRFIPMTVSGILCNIIVGLTAAHIPVIYLAGLGTAATGCASLLFALIDPEKTFWAYGFPAAVISVMGADFVFSAGTLYIAKVSLPHEQSVSGAIFNTMTNLGTAVGVTVSTVVFNQVRERNHDGDILKSYQAANWTGFAFGMVGMLLSILFFRNVGVVGDRKAKKPSLEENQNSSTGPESPLSDLDEKQKIGSSGKEVSPIEDTIKGVRTDSKQS</sequence>
<name>A0A4Q2DS27_9AGAR</name>
<dbReference type="EMBL" id="SDEE01000093">
    <property type="protein sequence ID" value="RXW21834.1"/>
    <property type="molecule type" value="Genomic_DNA"/>
</dbReference>
<keyword evidence="2" id="KW-0813">Transport</keyword>
<feature type="transmembrane region" description="Helical" evidence="7">
    <location>
        <begin position="539"/>
        <end position="559"/>
    </location>
</feature>
<dbReference type="PANTHER" id="PTHR42718:SF9">
    <property type="entry name" value="MAJOR FACILITATOR SUPERFAMILY MULTIDRUG TRANSPORTER MFSC"/>
    <property type="match status" value="1"/>
</dbReference>
<evidence type="ECO:0000313" key="10">
    <source>
        <dbReference type="Proteomes" id="UP000290288"/>
    </source>
</evidence>
<protein>
    <recommendedName>
        <fullName evidence="8">Major facilitator superfamily (MFS) profile domain-containing protein</fullName>
    </recommendedName>
</protein>
<dbReference type="Proteomes" id="UP000290288">
    <property type="component" value="Unassembled WGS sequence"/>
</dbReference>
<dbReference type="InterPro" id="IPR011701">
    <property type="entry name" value="MFS"/>
</dbReference>
<evidence type="ECO:0000256" key="7">
    <source>
        <dbReference type="SAM" id="Phobius"/>
    </source>
</evidence>
<dbReference type="GO" id="GO:0016020">
    <property type="term" value="C:membrane"/>
    <property type="evidence" value="ECO:0007669"/>
    <property type="project" value="UniProtKB-SubCell"/>
</dbReference>
<dbReference type="PANTHER" id="PTHR42718">
    <property type="entry name" value="MAJOR FACILITATOR SUPERFAMILY MULTIDRUG TRANSPORTER MFSC"/>
    <property type="match status" value="1"/>
</dbReference>
<keyword evidence="3 7" id="KW-0812">Transmembrane</keyword>
<evidence type="ECO:0000256" key="6">
    <source>
        <dbReference type="SAM" id="MobiDB-lite"/>
    </source>
</evidence>
<dbReference type="GO" id="GO:0022857">
    <property type="term" value="F:transmembrane transporter activity"/>
    <property type="evidence" value="ECO:0007669"/>
    <property type="project" value="InterPro"/>
</dbReference>
<evidence type="ECO:0000313" key="9">
    <source>
        <dbReference type="EMBL" id="RXW21834.1"/>
    </source>
</evidence>
<feature type="region of interest" description="Disordered" evidence="6">
    <location>
        <begin position="1"/>
        <end position="34"/>
    </location>
</feature>
<proteinExistence type="predicted"/>
<keyword evidence="4 7" id="KW-1133">Transmembrane helix</keyword>
<feature type="compositionally biased region" description="Polar residues" evidence="6">
    <location>
        <begin position="25"/>
        <end position="34"/>
    </location>
</feature>
<dbReference type="InterPro" id="IPR036259">
    <property type="entry name" value="MFS_trans_sf"/>
</dbReference>
<dbReference type="Pfam" id="PF07690">
    <property type="entry name" value="MFS_1"/>
    <property type="match status" value="1"/>
</dbReference>
<feature type="transmembrane region" description="Helical" evidence="7">
    <location>
        <begin position="404"/>
        <end position="423"/>
    </location>
</feature>
<feature type="compositionally biased region" description="Basic and acidic residues" evidence="6">
    <location>
        <begin position="8"/>
        <end position="19"/>
    </location>
</feature>
<dbReference type="SUPFAM" id="SSF103473">
    <property type="entry name" value="MFS general substrate transporter"/>
    <property type="match status" value="1"/>
</dbReference>
<comment type="caution">
    <text evidence="9">The sequence shown here is derived from an EMBL/GenBank/DDBJ whole genome shotgun (WGS) entry which is preliminary data.</text>
</comment>
<feature type="compositionally biased region" description="Polar residues" evidence="6">
    <location>
        <begin position="573"/>
        <end position="582"/>
    </location>
</feature>
<evidence type="ECO:0000256" key="5">
    <source>
        <dbReference type="ARBA" id="ARBA00023136"/>
    </source>
</evidence>
<evidence type="ECO:0000256" key="4">
    <source>
        <dbReference type="ARBA" id="ARBA00022989"/>
    </source>
</evidence>
<feature type="domain" description="Major facilitator superfamily (MFS) profile" evidence="8">
    <location>
        <begin position="67"/>
        <end position="560"/>
    </location>
</feature>
<comment type="subcellular location">
    <subcellularLocation>
        <location evidence="1">Membrane</location>
        <topology evidence="1">Multi-pass membrane protein</topology>
    </subcellularLocation>
</comment>
<feature type="transmembrane region" description="Helical" evidence="7">
    <location>
        <begin position="280"/>
        <end position="300"/>
    </location>
</feature>
<feature type="transmembrane region" description="Helical" evidence="7">
    <location>
        <begin position="457"/>
        <end position="484"/>
    </location>
</feature>
<feature type="transmembrane region" description="Helical" evidence="7">
    <location>
        <begin position="248"/>
        <end position="268"/>
    </location>
</feature>
<feature type="transmembrane region" description="Helical" evidence="7">
    <location>
        <begin position="312"/>
        <end position="331"/>
    </location>
</feature>
<dbReference type="OrthoDB" id="5086884at2759"/>
<reference evidence="9 10" key="1">
    <citation type="submission" date="2019-01" db="EMBL/GenBank/DDBJ databases">
        <title>Draft genome sequence of Psathyrella aberdarensis IHI B618.</title>
        <authorList>
            <person name="Buettner E."/>
            <person name="Kellner H."/>
        </authorList>
    </citation>
    <scope>NUCLEOTIDE SEQUENCE [LARGE SCALE GENOMIC DNA]</scope>
    <source>
        <strain evidence="9 10">IHI B618</strain>
    </source>
</reference>
<evidence type="ECO:0000256" key="1">
    <source>
        <dbReference type="ARBA" id="ARBA00004141"/>
    </source>
</evidence>
<feature type="region of interest" description="Disordered" evidence="6">
    <location>
        <begin position="567"/>
        <end position="619"/>
    </location>
</feature>
<accession>A0A4Q2DS27</accession>
<dbReference type="AlphaFoldDB" id="A0A4Q2DS27"/>
<keyword evidence="5 7" id="KW-0472">Membrane</keyword>
<dbReference type="InterPro" id="IPR020846">
    <property type="entry name" value="MFS_dom"/>
</dbReference>
<feature type="transmembrane region" description="Helical" evidence="7">
    <location>
        <begin position="367"/>
        <end position="392"/>
    </location>
</feature>
<dbReference type="STRING" id="2316362.A0A4Q2DS27"/>